<evidence type="ECO:0000256" key="1">
    <source>
        <dbReference type="PROSITE-ProRule" id="PRU01211"/>
    </source>
</evidence>
<feature type="region of interest" description="Disordered" evidence="2">
    <location>
        <begin position="48"/>
        <end position="76"/>
    </location>
</feature>
<evidence type="ECO:0000259" key="3">
    <source>
        <dbReference type="PROSITE" id="PS51864"/>
    </source>
</evidence>
<dbReference type="AlphaFoldDB" id="A0A8C5UBY2"/>
<dbReference type="InterPro" id="IPR001506">
    <property type="entry name" value="Peptidase_M12A"/>
</dbReference>
<dbReference type="Ensembl" id="ENSMCST00000018918.1">
    <property type="protein sequence ID" value="ENSMCSP00000018455.1"/>
    <property type="gene ID" value="ENSMCSG00000012956.1"/>
</dbReference>
<proteinExistence type="predicted"/>
<feature type="domain" description="Peptidase M12A" evidence="3">
    <location>
        <begin position="159"/>
        <end position="233"/>
    </location>
</feature>
<protein>
    <recommendedName>
        <fullName evidence="3">Peptidase M12A domain-containing protein</fullName>
    </recommendedName>
</protein>
<feature type="region of interest" description="Disordered" evidence="2">
    <location>
        <begin position="115"/>
        <end position="179"/>
    </location>
</feature>
<sequence length="233" mass="25982">MGSSEPVAVSLTLCRLFGSLRVIPIVPPCLRNLWLFWDPLAKRLERDLGSARPHPPSCSGHPIPHHGPSRAMARPGRARAFTTPLPLPAAFLGDIALDEEDLQLFQVDRVVDLARHTPDTGPTPIPGAARHSTLPSPSQQRHHRSPGRATLVRSPRSPRARSPAPPRSRPEPSVARNGVIPLRYQRQTLSRAIFRQAMRHWEKHTCVTFLERNDEDSYIVFTYRPCGFVGPPP</sequence>
<dbReference type="GO" id="GO:0006508">
    <property type="term" value="P:proteolysis"/>
    <property type="evidence" value="ECO:0007669"/>
    <property type="project" value="InterPro"/>
</dbReference>
<evidence type="ECO:0000313" key="5">
    <source>
        <dbReference type="Proteomes" id="UP000694560"/>
    </source>
</evidence>
<dbReference type="OrthoDB" id="431034at2759"/>
<dbReference type="Pfam" id="PF01400">
    <property type="entry name" value="Astacin"/>
    <property type="match status" value="1"/>
</dbReference>
<feature type="compositionally biased region" description="Low complexity" evidence="2">
    <location>
        <begin position="153"/>
        <end position="162"/>
    </location>
</feature>
<accession>A0A8C5UBY2</accession>
<comment type="caution">
    <text evidence="1">Lacks conserved residue(s) required for the propagation of feature annotation.</text>
</comment>
<keyword evidence="5" id="KW-1185">Reference proteome</keyword>
<dbReference type="InterPro" id="IPR024079">
    <property type="entry name" value="MetalloPept_cat_dom_sf"/>
</dbReference>
<name>A0A8C5UBY2_9PASS</name>
<dbReference type="GO" id="GO:0004222">
    <property type="term" value="F:metalloendopeptidase activity"/>
    <property type="evidence" value="ECO:0007669"/>
    <property type="project" value="InterPro"/>
</dbReference>
<reference evidence="4" key="2">
    <citation type="submission" date="2025-09" db="UniProtKB">
        <authorList>
            <consortium name="Ensembl"/>
        </authorList>
    </citation>
    <scope>IDENTIFICATION</scope>
</reference>
<dbReference type="SUPFAM" id="SSF55486">
    <property type="entry name" value="Metalloproteases ('zincins'), catalytic domain"/>
    <property type="match status" value="1"/>
</dbReference>
<organism evidence="4 5">
    <name type="scientific">Malurus cyaneus samueli</name>
    <dbReference type="NCBI Taxonomy" id="2593467"/>
    <lineage>
        <taxon>Eukaryota</taxon>
        <taxon>Metazoa</taxon>
        <taxon>Chordata</taxon>
        <taxon>Craniata</taxon>
        <taxon>Vertebrata</taxon>
        <taxon>Euteleostomi</taxon>
        <taxon>Archelosauria</taxon>
        <taxon>Archosauria</taxon>
        <taxon>Dinosauria</taxon>
        <taxon>Saurischia</taxon>
        <taxon>Theropoda</taxon>
        <taxon>Coelurosauria</taxon>
        <taxon>Aves</taxon>
        <taxon>Neognathae</taxon>
        <taxon>Neoaves</taxon>
        <taxon>Telluraves</taxon>
        <taxon>Australaves</taxon>
        <taxon>Passeriformes</taxon>
        <taxon>Meliphagoidea</taxon>
        <taxon>Maluridae</taxon>
        <taxon>Malurus</taxon>
    </lineage>
</organism>
<reference evidence="4" key="1">
    <citation type="submission" date="2025-08" db="UniProtKB">
        <authorList>
            <consortium name="Ensembl"/>
        </authorList>
    </citation>
    <scope>IDENTIFICATION</scope>
</reference>
<evidence type="ECO:0000313" key="4">
    <source>
        <dbReference type="Ensembl" id="ENSMCSP00000018455.1"/>
    </source>
</evidence>
<dbReference type="PROSITE" id="PS51864">
    <property type="entry name" value="ASTACIN"/>
    <property type="match status" value="1"/>
</dbReference>
<dbReference type="Proteomes" id="UP000694560">
    <property type="component" value="Unplaced"/>
</dbReference>
<dbReference type="Gene3D" id="3.40.390.10">
    <property type="entry name" value="Collagenase (Catalytic Domain)"/>
    <property type="match status" value="1"/>
</dbReference>
<evidence type="ECO:0000256" key="2">
    <source>
        <dbReference type="SAM" id="MobiDB-lite"/>
    </source>
</evidence>